<dbReference type="AlphaFoldDB" id="A0A069CRX7"/>
<gene>
    <name evidence="2" type="ORF">WOSG25_012610</name>
</gene>
<feature type="transmembrane region" description="Helical" evidence="1">
    <location>
        <begin position="157"/>
        <end position="176"/>
    </location>
</feature>
<sequence>MNNTIQENVGELTADELYVLEMFYLIQKNPHEKFGVSVSMKELLMEKSYINRTRHINKMLVWPYRERNLYAKKSGVNFYRTIIKHLLQYGYIEVDKHKTDFSKIGYSEDSEIDIKNVDQERVFFYIRRRGLLAVEQEQQRRNAENQAEVNNSNAARLNSIITMATVAGVVVSVIAIF</sequence>
<reference evidence="3" key="1">
    <citation type="journal article" date="2014" name="Genome Announc.">
        <title>Draft genome sequence of Weissella oryzae SG25T, isolated from fermented rice grains.</title>
        <authorList>
            <person name="Tanizawa Y."/>
            <person name="Fujisawa T."/>
            <person name="Mochizuki T."/>
            <person name="Kaminuma E."/>
            <person name="Suzuki Y."/>
            <person name="Nakamura Y."/>
            <person name="Tohno M."/>
        </authorList>
    </citation>
    <scope>NUCLEOTIDE SEQUENCE [LARGE SCALE GENOMIC DNA]</scope>
    <source>
        <strain evidence="3">DSM 25784 / JCM 18191 / LMG 30913 / SG25</strain>
    </source>
</reference>
<keyword evidence="1" id="KW-0812">Transmembrane</keyword>
<proteinExistence type="predicted"/>
<dbReference type="EMBL" id="DF820484">
    <property type="protein sequence ID" value="GAK30164.1"/>
    <property type="molecule type" value="Genomic_DNA"/>
</dbReference>
<evidence type="ECO:0000313" key="3">
    <source>
        <dbReference type="Proteomes" id="UP000030643"/>
    </source>
</evidence>
<keyword evidence="3" id="KW-1185">Reference proteome</keyword>
<name>A0A069CRX7_WEIOS</name>
<dbReference type="Proteomes" id="UP000030643">
    <property type="component" value="Unassembled WGS sequence"/>
</dbReference>
<dbReference type="STRING" id="1329250.WOSG25_012610"/>
<evidence type="ECO:0000313" key="2">
    <source>
        <dbReference type="EMBL" id="GAK30164.1"/>
    </source>
</evidence>
<accession>A0A069CRX7</accession>
<dbReference type="RefSeq" id="WP_027698298.1">
    <property type="nucleotide sequence ID" value="NZ_DF820484.1"/>
</dbReference>
<keyword evidence="1" id="KW-1133">Transmembrane helix</keyword>
<organism evidence="2 3">
    <name type="scientific">Weissella oryzae (strain DSM 25784 / JCM 18191 / LMG 30913 / SG25)</name>
    <dbReference type="NCBI Taxonomy" id="1329250"/>
    <lineage>
        <taxon>Bacteria</taxon>
        <taxon>Bacillati</taxon>
        <taxon>Bacillota</taxon>
        <taxon>Bacilli</taxon>
        <taxon>Lactobacillales</taxon>
        <taxon>Lactobacillaceae</taxon>
        <taxon>Weissella</taxon>
    </lineage>
</organism>
<evidence type="ECO:0000256" key="1">
    <source>
        <dbReference type="SAM" id="Phobius"/>
    </source>
</evidence>
<protein>
    <submittedName>
        <fullName evidence="2">Uncharacterized protein</fullName>
    </submittedName>
</protein>
<keyword evidence="1" id="KW-0472">Membrane</keyword>